<gene>
    <name evidence="3" type="ORF">TRM7615_01892</name>
</gene>
<evidence type="ECO:0000256" key="2">
    <source>
        <dbReference type="SAM" id="SignalP"/>
    </source>
</evidence>
<sequence length="64" mass="6790">MLKSFSLLVCVAALAACQPTTSSSVSVGFLSPVFAVGSAPPPGRTEAERSARRKYYQGPRGDEW</sequence>
<evidence type="ECO:0008006" key="5">
    <source>
        <dbReference type="Google" id="ProtNLM"/>
    </source>
</evidence>
<reference evidence="4" key="1">
    <citation type="submission" date="2018-03" db="EMBL/GenBank/DDBJ databases">
        <authorList>
            <person name="Rodrigo-Torres L."/>
            <person name="Arahal R. D."/>
            <person name="Lucena T."/>
        </authorList>
    </citation>
    <scope>NUCLEOTIDE SEQUENCE [LARGE SCALE GENOMIC DNA]</scope>
    <source>
        <strain evidence="4">CECT 7615</strain>
    </source>
</reference>
<evidence type="ECO:0000313" key="4">
    <source>
        <dbReference type="Proteomes" id="UP000244898"/>
    </source>
</evidence>
<evidence type="ECO:0000256" key="1">
    <source>
        <dbReference type="SAM" id="MobiDB-lite"/>
    </source>
</evidence>
<accession>A0A2R8C7R2</accession>
<dbReference type="EMBL" id="ONZG01000004">
    <property type="protein sequence ID" value="SPJ28393.1"/>
    <property type="molecule type" value="Genomic_DNA"/>
</dbReference>
<feature type="region of interest" description="Disordered" evidence="1">
    <location>
        <begin position="37"/>
        <end position="64"/>
    </location>
</feature>
<proteinExistence type="predicted"/>
<organism evidence="3 4">
    <name type="scientific">Falsiruegeria mediterranea M17</name>
    <dbReference type="NCBI Taxonomy" id="1200281"/>
    <lineage>
        <taxon>Bacteria</taxon>
        <taxon>Pseudomonadati</taxon>
        <taxon>Pseudomonadota</taxon>
        <taxon>Alphaproteobacteria</taxon>
        <taxon>Rhodobacterales</taxon>
        <taxon>Roseobacteraceae</taxon>
        <taxon>Falsiruegeria</taxon>
    </lineage>
</organism>
<dbReference type="AlphaFoldDB" id="A0A2R8C7R2"/>
<feature type="signal peptide" evidence="2">
    <location>
        <begin position="1"/>
        <end position="15"/>
    </location>
</feature>
<dbReference type="Proteomes" id="UP000244898">
    <property type="component" value="Unassembled WGS sequence"/>
</dbReference>
<protein>
    <recommendedName>
        <fullName evidence="5">Lipoprotein</fullName>
    </recommendedName>
</protein>
<keyword evidence="4" id="KW-1185">Reference proteome</keyword>
<evidence type="ECO:0000313" key="3">
    <source>
        <dbReference type="EMBL" id="SPJ28393.1"/>
    </source>
</evidence>
<keyword evidence="2" id="KW-0732">Signal</keyword>
<feature type="chain" id="PRO_5015320998" description="Lipoprotein" evidence="2">
    <location>
        <begin position="16"/>
        <end position="64"/>
    </location>
</feature>
<dbReference type="PROSITE" id="PS51257">
    <property type="entry name" value="PROKAR_LIPOPROTEIN"/>
    <property type="match status" value="1"/>
</dbReference>
<name>A0A2R8C7R2_9RHOB</name>